<dbReference type="InterPro" id="IPR001647">
    <property type="entry name" value="HTH_TetR"/>
</dbReference>
<dbReference type="SUPFAM" id="SSF48498">
    <property type="entry name" value="Tetracyclin repressor-like, C-terminal domain"/>
    <property type="match status" value="1"/>
</dbReference>
<dbReference type="Proteomes" id="UP000274122">
    <property type="component" value="Chromosome"/>
</dbReference>
<keyword evidence="1" id="KW-0805">Transcription regulation</keyword>
<organism evidence="6 7">
    <name type="scientific">Cedecea lapagei</name>
    <dbReference type="NCBI Taxonomy" id="158823"/>
    <lineage>
        <taxon>Bacteria</taxon>
        <taxon>Pseudomonadati</taxon>
        <taxon>Pseudomonadota</taxon>
        <taxon>Gammaproteobacteria</taxon>
        <taxon>Enterobacterales</taxon>
        <taxon>Enterobacteriaceae</taxon>
        <taxon>Cedecea</taxon>
    </lineage>
</organism>
<dbReference type="PANTHER" id="PTHR47506:SF1">
    <property type="entry name" value="HTH-TYPE TRANSCRIPTIONAL REGULATOR YJDC"/>
    <property type="match status" value="1"/>
</dbReference>
<reference evidence="6 7" key="1">
    <citation type="submission" date="2018-12" db="EMBL/GenBank/DDBJ databases">
        <authorList>
            <consortium name="Pathogen Informatics"/>
        </authorList>
    </citation>
    <scope>NUCLEOTIDE SEQUENCE [LARGE SCALE GENOMIC DNA]</scope>
    <source>
        <strain evidence="6 7">NCTC11466</strain>
    </source>
</reference>
<dbReference type="Gene3D" id="1.10.357.10">
    <property type="entry name" value="Tetracycline Repressor, domain 2"/>
    <property type="match status" value="1"/>
</dbReference>
<evidence type="ECO:0000313" key="6">
    <source>
        <dbReference type="EMBL" id="VEB97618.1"/>
    </source>
</evidence>
<evidence type="ECO:0000259" key="5">
    <source>
        <dbReference type="PROSITE" id="PS50977"/>
    </source>
</evidence>
<dbReference type="Pfam" id="PF00440">
    <property type="entry name" value="TetR_N"/>
    <property type="match status" value="1"/>
</dbReference>
<keyword evidence="3" id="KW-0804">Transcription</keyword>
<dbReference type="RefSeq" id="WP_126356261.1">
    <property type="nucleotide sequence ID" value="NZ_LR134201.1"/>
</dbReference>
<dbReference type="GO" id="GO:0003677">
    <property type="term" value="F:DNA binding"/>
    <property type="evidence" value="ECO:0007669"/>
    <property type="project" value="UniProtKB-UniRule"/>
</dbReference>
<accession>A0A447V278</accession>
<evidence type="ECO:0000256" key="1">
    <source>
        <dbReference type="ARBA" id="ARBA00023015"/>
    </source>
</evidence>
<dbReference type="Gene3D" id="1.10.10.60">
    <property type="entry name" value="Homeodomain-like"/>
    <property type="match status" value="1"/>
</dbReference>
<gene>
    <name evidence="6" type="primary">icaR</name>
    <name evidence="6" type="ORF">NCTC11466_02253</name>
</gene>
<protein>
    <submittedName>
        <fullName evidence="6">Intercellular adhesion protein R</fullName>
    </submittedName>
</protein>
<dbReference type="EMBL" id="LR134201">
    <property type="protein sequence ID" value="VEB97618.1"/>
    <property type="molecule type" value="Genomic_DNA"/>
</dbReference>
<name>A0A447V278_9ENTR</name>
<feature type="domain" description="HTH tetR-type" evidence="5">
    <location>
        <begin position="6"/>
        <end position="66"/>
    </location>
</feature>
<dbReference type="SUPFAM" id="SSF46689">
    <property type="entry name" value="Homeodomain-like"/>
    <property type="match status" value="1"/>
</dbReference>
<dbReference type="PRINTS" id="PR00455">
    <property type="entry name" value="HTHTETR"/>
</dbReference>
<proteinExistence type="predicted"/>
<evidence type="ECO:0000256" key="2">
    <source>
        <dbReference type="ARBA" id="ARBA00023125"/>
    </source>
</evidence>
<dbReference type="PROSITE" id="PS50977">
    <property type="entry name" value="HTH_TETR_2"/>
    <property type="match status" value="1"/>
</dbReference>
<dbReference type="InterPro" id="IPR009057">
    <property type="entry name" value="Homeodomain-like_sf"/>
</dbReference>
<evidence type="ECO:0000256" key="3">
    <source>
        <dbReference type="ARBA" id="ARBA00023163"/>
    </source>
</evidence>
<dbReference type="PANTHER" id="PTHR47506">
    <property type="entry name" value="TRANSCRIPTIONAL REGULATORY PROTEIN"/>
    <property type="match status" value="1"/>
</dbReference>
<dbReference type="OrthoDB" id="270177at2"/>
<sequence length="198" mass="21374">MARPKQLDRDKALDAAKRLFWQRGYAGVSADDLIKEMGIARQSLYDNFGSKRALYLEALRSYNTGNVGALIQLLREEKSVRETLKRLLLAPAQLSQEEREMGCFNVSSLSEFGLADPEVLAASEGSRVAANAAIESLIDEGKRNGELPAHLNTRVASNYIACISAGLKVSSRAGASSDMLREIGEMALTAITGGDLPA</sequence>
<dbReference type="KEGG" id="clap:NCTC11466_02253"/>
<evidence type="ECO:0000256" key="4">
    <source>
        <dbReference type="PROSITE-ProRule" id="PRU00335"/>
    </source>
</evidence>
<evidence type="ECO:0000313" key="7">
    <source>
        <dbReference type="Proteomes" id="UP000274122"/>
    </source>
</evidence>
<keyword evidence="7" id="KW-1185">Reference proteome</keyword>
<dbReference type="InterPro" id="IPR036271">
    <property type="entry name" value="Tet_transcr_reg_TetR-rel_C_sf"/>
</dbReference>
<dbReference type="AlphaFoldDB" id="A0A447V278"/>
<keyword evidence="2 4" id="KW-0238">DNA-binding</keyword>
<feature type="DNA-binding region" description="H-T-H motif" evidence="4">
    <location>
        <begin position="29"/>
        <end position="48"/>
    </location>
</feature>